<dbReference type="Pfam" id="PF00170">
    <property type="entry name" value="bZIP_1"/>
    <property type="match status" value="1"/>
</dbReference>
<dbReference type="Gene3D" id="1.20.5.170">
    <property type="match status" value="1"/>
</dbReference>
<feature type="domain" description="BZIP" evidence="7">
    <location>
        <begin position="104"/>
        <end position="167"/>
    </location>
</feature>
<dbReference type="PANTHER" id="PTHR46324">
    <property type="entry name" value="BASIC LEUCINE ZIPPER 43-RELATED"/>
    <property type="match status" value="1"/>
</dbReference>
<dbReference type="FunFam" id="1.20.5.170:FF:000020">
    <property type="entry name" value="BZIP transcription factor"/>
    <property type="match status" value="1"/>
</dbReference>
<accession>A0A6P5YA97</accession>
<dbReference type="GO" id="GO:0005634">
    <property type="term" value="C:nucleus"/>
    <property type="evidence" value="ECO:0007669"/>
    <property type="project" value="UniProtKB-SubCell"/>
</dbReference>
<evidence type="ECO:0000259" key="7">
    <source>
        <dbReference type="PROSITE" id="PS50217"/>
    </source>
</evidence>
<evidence type="ECO:0000256" key="3">
    <source>
        <dbReference type="ARBA" id="ARBA00023125"/>
    </source>
</evidence>
<dbReference type="RefSeq" id="XP_022737337.1">
    <property type="nucleotide sequence ID" value="XM_022881602.1"/>
</dbReference>
<evidence type="ECO:0000256" key="1">
    <source>
        <dbReference type="ARBA" id="ARBA00004123"/>
    </source>
</evidence>
<evidence type="ECO:0000313" key="9">
    <source>
        <dbReference type="RefSeq" id="XP_022737337.1"/>
    </source>
</evidence>
<evidence type="ECO:0000256" key="2">
    <source>
        <dbReference type="ARBA" id="ARBA00023015"/>
    </source>
</evidence>
<dbReference type="GeneID" id="111290299"/>
<dbReference type="PROSITE" id="PS50217">
    <property type="entry name" value="BZIP"/>
    <property type="match status" value="1"/>
</dbReference>
<dbReference type="GO" id="GO:0003677">
    <property type="term" value="F:DNA binding"/>
    <property type="evidence" value="ECO:0007669"/>
    <property type="project" value="UniProtKB-KW"/>
</dbReference>
<protein>
    <submittedName>
        <fullName evidence="9">Basic leucine zipper 43-like</fullName>
    </submittedName>
</protein>
<evidence type="ECO:0000256" key="4">
    <source>
        <dbReference type="ARBA" id="ARBA00023163"/>
    </source>
</evidence>
<keyword evidence="8" id="KW-1185">Reference proteome</keyword>
<dbReference type="KEGG" id="dzi:111290299"/>
<dbReference type="InterPro" id="IPR044521">
    <property type="entry name" value="AtbZIP8/43"/>
</dbReference>
<dbReference type="SMART" id="SM00338">
    <property type="entry name" value="BRLZ"/>
    <property type="match status" value="1"/>
</dbReference>
<dbReference type="SUPFAM" id="SSF57959">
    <property type="entry name" value="Leucine zipper domain"/>
    <property type="match status" value="1"/>
</dbReference>
<keyword evidence="6" id="KW-0175">Coiled coil</keyword>
<reference evidence="9" key="1">
    <citation type="submission" date="2025-08" db="UniProtKB">
        <authorList>
            <consortium name="RefSeq"/>
        </authorList>
    </citation>
    <scope>IDENTIFICATION</scope>
    <source>
        <tissue evidence="9">Fruit stalk</tissue>
    </source>
</reference>
<gene>
    <name evidence="9" type="primary">LOC111290299</name>
</gene>
<dbReference type="GO" id="GO:0003700">
    <property type="term" value="F:DNA-binding transcription factor activity"/>
    <property type="evidence" value="ECO:0007669"/>
    <property type="project" value="InterPro"/>
</dbReference>
<organism evidence="8 9">
    <name type="scientific">Durio zibethinus</name>
    <name type="common">Durian</name>
    <dbReference type="NCBI Taxonomy" id="66656"/>
    <lineage>
        <taxon>Eukaryota</taxon>
        <taxon>Viridiplantae</taxon>
        <taxon>Streptophyta</taxon>
        <taxon>Embryophyta</taxon>
        <taxon>Tracheophyta</taxon>
        <taxon>Spermatophyta</taxon>
        <taxon>Magnoliopsida</taxon>
        <taxon>eudicotyledons</taxon>
        <taxon>Gunneridae</taxon>
        <taxon>Pentapetalae</taxon>
        <taxon>rosids</taxon>
        <taxon>malvids</taxon>
        <taxon>Malvales</taxon>
        <taxon>Malvaceae</taxon>
        <taxon>Helicteroideae</taxon>
        <taxon>Durio</taxon>
    </lineage>
</organism>
<dbReference type="PROSITE" id="PS00036">
    <property type="entry name" value="BZIP_BASIC"/>
    <property type="match status" value="1"/>
</dbReference>
<proteinExistence type="predicted"/>
<keyword evidence="5" id="KW-0539">Nucleus</keyword>
<evidence type="ECO:0000313" key="8">
    <source>
        <dbReference type="Proteomes" id="UP000515121"/>
    </source>
</evidence>
<dbReference type="CDD" id="cd14702">
    <property type="entry name" value="bZIP_plant_GBF1"/>
    <property type="match status" value="1"/>
</dbReference>
<dbReference type="GO" id="GO:0046983">
    <property type="term" value="F:protein dimerization activity"/>
    <property type="evidence" value="ECO:0007669"/>
    <property type="project" value="UniProtKB-ARBA"/>
</dbReference>
<feature type="coiled-coil region" evidence="6">
    <location>
        <begin position="115"/>
        <end position="170"/>
    </location>
</feature>
<name>A0A6P5YA97_DURZI</name>
<dbReference type="Proteomes" id="UP000515121">
    <property type="component" value="Unplaced"/>
</dbReference>
<dbReference type="OrthoDB" id="551672at2759"/>
<dbReference type="InterPro" id="IPR004827">
    <property type="entry name" value="bZIP"/>
</dbReference>
<keyword evidence="3" id="KW-0238">DNA-binding</keyword>
<evidence type="ECO:0000256" key="6">
    <source>
        <dbReference type="SAM" id="Coils"/>
    </source>
</evidence>
<dbReference type="InterPro" id="IPR045314">
    <property type="entry name" value="bZIP_plant_GBF1"/>
</dbReference>
<dbReference type="InterPro" id="IPR046347">
    <property type="entry name" value="bZIP_sf"/>
</dbReference>
<evidence type="ECO:0000256" key="5">
    <source>
        <dbReference type="ARBA" id="ARBA00023242"/>
    </source>
</evidence>
<keyword evidence="4" id="KW-0804">Transcription</keyword>
<keyword evidence="2" id="KW-0805">Transcription regulation</keyword>
<dbReference type="AlphaFoldDB" id="A0A6P5YA97"/>
<comment type="subcellular location">
    <subcellularLocation>
        <location evidence="1">Nucleus</location>
    </subcellularLocation>
</comment>
<sequence>MEEPDFEVHRNQPNGSQIQNFFAFCPSQKTFTSATQLNMQSWEIAGNRSLPQGNSSLHPDSSTNFSNRLFPNSQIHFPFHLFSPNGSSLSTENEAREYQPSIVDDKRLRRMISNRESARRSRMRKKQQIEELQSQVDQLQTINRQLSQKLINLLESNHDFLQENAQLKEKVSTLHMVLADVFTPLRNQEDTFLEHKSDS</sequence>
<dbReference type="PANTHER" id="PTHR46324:SF7">
    <property type="entry name" value="BASIC LEUCINE-ZIPPER 75"/>
    <property type="match status" value="1"/>
</dbReference>